<dbReference type="AlphaFoldDB" id="A0A4C1YCS5"/>
<organism evidence="2 3">
    <name type="scientific">Eumeta variegata</name>
    <name type="common">Bagworm moth</name>
    <name type="synonym">Eumeta japonica</name>
    <dbReference type="NCBI Taxonomy" id="151549"/>
    <lineage>
        <taxon>Eukaryota</taxon>
        <taxon>Metazoa</taxon>
        <taxon>Ecdysozoa</taxon>
        <taxon>Arthropoda</taxon>
        <taxon>Hexapoda</taxon>
        <taxon>Insecta</taxon>
        <taxon>Pterygota</taxon>
        <taxon>Neoptera</taxon>
        <taxon>Endopterygota</taxon>
        <taxon>Lepidoptera</taxon>
        <taxon>Glossata</taxon>
        <taxon>Ditrysia</taxon>
        <taxon>Tineoidea</taxon>
        <taxon>Psychidae</taxon>
        <taxon>Oiketicinae</taxon>
        <taxon>Eumeta</taxon>
    </lineage>
</organism>
<keyword evidence="3" id="KW-1185">Reference proteome</keyword>
<dbReference type="Proteomes" id="UP000299102">
    <property type="component" value="Unassembled WGS sequence"/>
</dbReference>
<feature type="compositionally biased region" description="Basic and acidic residues" evidence="1">
    <location>
        <begin position="165"/>
        <end position="176"/>
    </location>
</feature>
<evidence type="ECO:0000256" key="1">
    <source>
        <dbReference type="SAM" id="MobiDB-lite"/>
    </source>
</evidence>
<gene>
    <name evidence="2" type="ORF">EVAR_24845_1</name>
</gene>
<proteinExistence type="predicted"/>
<dbReference type="EMBL" id="BGZK01001140">
    <property type="protein sequence ID" value="GBP72277.1"/>
    <property type="molecule type" value="Genomic_DNA"/>
</dbReference>
<accession>A0A4C1YCS5</accession>
<protein>
    <submittedName>
        <fullName evidence="2">Uncharacterized protein</fullName>
    </submittedName>
</protein>
<sequence>MQSTPMRRAPPAGLEVGQAGPRPARSYNVQRRVRKVDGLTAQPPLSREKQGRAVANLAAKQKRANPTVRPRATPPRTHVRSPTATRARLTTGPGLSPVLGEEDCRRLRLRSAVISITGERRLMPVSVFTRRFEFNTRCDVVCVVRRRAVESSASMNGSLPPDGRGLGDSDGKRRAT</sequence>
<comment type="caution">
    <text evidence="2">The sequence shown here is derived from an EMBL/GenBank/DDBJ whole genome shotgun (WGS) entry which is preliminary data.</text>
</comment>
<name>A0A4C1YCS5_EUMVA</name>
<feature type="region of interest" description="Disordered" evidence="1">
    <location>
        <begin position="1"/>
        <end position="97"/>
    </location>
</feature>
<reference evidence="2 3" key="1">
    <citation type="journal article" date="2019" name="Commun. Biol.">
        <title>The bagworm genome reveals a unique fibroin gene that provides high tensile strength.</title>
        <authorList>
            <person name="Kono N."/>
            <person name="Nakamura H."/>
            <person name="Ohtoshi R."/>
            <person name="Tomita M."/>
            <person name="Numata K."/>
            <person name="Arakawa K."/>
        </authorList>
    </citation>
    <scope>NUCLEOTIDE SEQUENCE [LARGE SCALE GENOMIC DNA]</scope>
</reference>
<evidence type="ECO:0000313" key="3">
    <source>
        <dbReference type="Proteomes" id="UP000299102"/>
    </source>
</evidence>
<evidence type="ECO:0000313" key="2">
    <source>
        <dbReference type="EMBL" id="GBP72277.1"/>
    </source>
</evidence>
<feature type="compositionally biased region" description="Low complexity" evidence="1">
    <location>
        <begin position="64"/>
        <end position="76"/>
    </location>
</feature>
<feature type="region of interest" description="Disordered" evidence="1">
    <location>
        <begin position="151"/>
        <end position="176"/>
    </location>
</feature>